<dbReference type="EMBL" id="JAHQIW010001581">
    <property type="protein sequence ID" value="KAJ1353013.1"/>
    <property type="molecule type" value="Genomic_DNA"/>
</dbReference>
<comment type="caution">
    <text evidence="2">The sequence shown here is derived from an EMBL/GenBank/DDBJ whole genome shotgun (WGS) entry which is preliminary data.</text>
</comment>
<keyword evidence="3" id="KW-1185">Reference proteome</keyword>
<name>A0AAD5MBB5_PARTN</name>
<protein>
    <submittedName>
        <fullName evidence="2">Uncharacterized protein</fullName>
    </submittedName>
</protein>
<proteinExistence type="predicted"/>
<reference evidence="2" key="1">
    <citation type="submission" date="2021-06" db="EMBL/GenBank/DDBJ databases">
        <title>Parelaphostrongylus tenuis whole genome reference sequence.</title>
        <authorList>
            <person name="Garwood T.J."/>
            <person name="Larsen P.A."/>
            <person name="Fountain-Jones N.M."/>
            <person name="Garbe J.R."/>
            <person name="Macchietto M.G."/>
            <person name="Kania S.A."/>
            <person name="Gerhold R.W."/>
            <person name="Richards J.E."/>
            <person name="Wolf T.M."/>
        </authorList>
    </citation>
    <scope>NUCLEOTIDE SEQUENCE</scope>
    <source>
        <strain evidence="2">MNPRO001-30</strain>
        <tissue evidence="2">Meninges</tissue>
    </source>
</reference>
<organism evidence="2 3">
    <name type="scientific">Parelaphostrongylus tenuis</name>
    <name type="common">Meningeal worm</name>
    <dbReference type="NCBI Taxonomy" id="148309"/>
    <lineage>
        <taxon>Eukaryota</taxon>
        <taxon>Metazoa</taxon>
        <taxon>Ecdysozoa</taxon>
        <taxon>Nematoda</taxon>
        <taxon>Chromadorea</taxon>
        <taxon>Rhabditida</taxon>
        <taxon>Rhabditina</taxon>
        <taxon>Rhabditomorpha</taxon>
        <taxon>Strongyloidea</taxon>
        <taxon>Metastrongylidae</taxon>
        <taxon>Parelaphostrongylus</taxon>
    </lineage>
</organism>
<evidence type="ECO:0000313" key="2">
    <source>
        <dbReference type="EMBL" id="KAJ1353013.1"/>
    </source>
</evidence>
<gene>
    <name evidence="2" type="ORF">KIN20_009553</name>
</gene>
<dbReference type="Proteomes" id="UP001196413">
    <property type="component" value="Unassembled WGS sequence"/>
</dbReference>
<evidence type="ECO:0000313" key="3">
    <source>
        <dbReference type="Proteomes" id="UP001196413"/>
    </source>
</evidence>
<feature type="region of interest" description="Disordered" evidence="1">
    <location>
        <begin position="1"/>
        <end position="73"/>
    </location>
</feature>
<accession>A0AAD5MBB5</accession>
<sequence length="123" mass="13696">MNEYEQITPGNGAIPPPPDGKTPQETPELPDYEALGAPDEEPARAEQSKPGQGISKRKCSDDWRGGSQAATSQDCIADDRATTITVRSTCQLGDIHLALFRSRMRLRQRRRDRALWQRSTCSQ</sequence>
<evidence type="ECO:0000256" key="1">
    <source>
        <dbReference type="SAM" id="MobiDB-lite"/>
    </source>
</evidence>
<dbReference type="AlphaFoldDB" id="A0AAD5MBB5"/>